<dbReference type="EMBL" id="GL985061">
    <property type="protein sequence ID" value="EGR50005.1"/>
    <property type="molecule type" value="Genomic_DNA"/>
</dbReference>
<dbReference type="InterPro" id="IPR052337">
    <property type="entry name" value="SAT4-like"/>
</dbReference>
<gene>
    <name evidence="9" type="ORF">TRIREDRAFT_106082</name>
</gene>
<feature type="transmembrane region" description="Helical" evidence="6">
    <location>
        <begin position="228"/>
        <end position="248"/>
    </location>
</feature>
<feature type="chain" id="PRO_5003408714" evidence="7">
    <location>
        <begin position="25"/>
        <end position="253"/>
    </location>
</feature>
<protein>
    <submittedName>
        <fullName evidence="9">Predicted protein</fullName>
    </submittedName>
</protein>
<organism evidence="10">
    <name type="scientific">Hypocrea jecorina (strain QM6a)</name>
    <name type="common">Trichoderma reesei</name>
    <dbReference type="NCBI Taxonomy" id="431241"/>
    <lineage>
        <taxon>Eukaryota</taxon>
        <taxon>Fungi</taxon>
        <taxon>Dikarya</taxon>
        <taxon>Ascomycota</taxon>
        <taxon>Pezizomycotina</taxon>
        <taxon>Sordariomycetes</taxon>
        <taxon>Hypocreomycetidae</taxon>
        <taxon>Hypocreales</taxon>
        <taxon>Hypocreaceae</taxon>
        <taxon>Trichoderma</taxon>
    </lineage>
</organism>
<feature type="transmembrane region" description="Helical" evidence="6">
    <location>
        <begin position="165"/>
        <end position="184"/>
    </location>
</feature>
<evidence type="ECO:0000256" key="4">
    <source>
        <dbReference type="ARBA" id="ARBA00023136"/>
    </source>
</evidence>
<dbReference type="HOGENOM" id="CLU_028200_25_2_1"/>
<dbReference type="PANTHER" id="PTHR33048:SF47">
    <property type="entry name" value="INTEGRAL MEMBRANE PROTEIN-RELATED"/>
    <property type="match status" value="1"/>
</dbReference>
<evidence type="ECO:0000256" key="1">
    <source>
        <dbReference type="ARBA" id="ARBA00004141"/>
    </source>
</evidence>
<keyword evidence="2 6" id="KW-0812">Transmembrane</keyword>
<evidence type="ECO:0000313" key="9">
    <source>
        <dbReference type="EMBL" id="EGR50005.1"/>
    </source>
</evidence>
<keyword evidence="4 6" id="KW-0472">Membrane</keyword>
<evidence type="ECO:0000256" key="2">
    <source>
        <dbReference type="ARBA" id="ARBA00022692"/>
    </source>
</evidence>
<evidence type="ECO:0000256" key="5">
    <source>
        <dbReference type="ARBA" id="ARBA00038359"/>
    </source>
</evidence>
<proteinExistence type="inferred from homology"/>
<dbReference type="Pfam" id="PF20684">
    <property type="entry name" value="Fung_rhodopsin"/>
    <property type="match status" value="1"/>
</dbReference>
<dbReference type="PANTHER" id="PTHR33048">
    <property type="entry name" value="PTH11-LIKE INTEGRAL MEMBRANE PROTEIN (AFU_ORTHOLOGUE AFUA_5G11245)"/>
    <property type="match status" value="1"/>
</dbReference>
<feature type="transmembrane region" description="Helical" evidence="6">
    <location>
        <begin position="66"/>
        <end position="94"/>
    </location>
</feature>
<keyword evidence="7" id="KW-0732">Signal</keyword>
<dbReference type="VEuPathDB" id="FungiDB:TRIREDRAFT_106082"/>
<dbReference type="RefSeq" id="XP_006964327.1">
    <property type="nucleotide sequence ID" value="XM_006964265.1"/>
</dbReference>
<keyword evidence="10" id="KW-1185">Reference proteome</keyword>
<sequence>MAASIVTWALAVIAVSLRIVYTVCEPLESTSASMLALQDGTKCFPPPAVSRGLGRHVWAGPPDARYAWAIGLFIAELGYFVTITCVKFSILAFYWRAFRVMRSVLIPIYTLALIVACWAIAVILVTIFQCRPTSAWWNRFNPSHPLQPDQYDCTVDSVKFFYGNAIPTIVTDVLMLALPLPYIAQLQLPRGQKWGLAGIFLVGIFVTVISIVRFHYLIEGNLTSPDITWNFVNIALWSVLEGNLAIFCDASSN</sequence>
<dbReference type="GO" id="GO:0016020">
    <property type="term" value="C:membrane"/>
    <property type="evidence" value="ECO:0007669"/>
    <property type="project" value="UniProtKB-SubCell"/>
</dbReference>
<evidence type="ECO:0000313" key="10">
    <source>
        <dbReference type="Proteomes" id="UP000008984"/>
    </source>
</evidence>
<evidence type="ECO:0000256" key="6">
    <source>
        <dbReference type="SAM" id="Phobius"/>
    </source>
</evidence>
<dbReference type="OrthoDB" id="5417844at2759"/>
<evidence type="ECO:0000256" key="7">
    <source>
        <dbReference type="SAM" id="SignalP"/>
    </source>
</evidence>
<dbReference type="AlphaFoldDB" id="G0RGA1"/>
<comment type="subcellular location">
    <subcellularLocation>
        <location evidence="1">Membrane</location>
        <topology evidence="1">Multi-pass membrane protein</topology>
    </subcellularLocation>
</comment>
<dbReference type="GeneID" id="18481179"/>
<dbReference type="KEGG" id="tre:TRIREDRAFT_106082"/>
<evidence type="ECO:0000256" key="3">
    <source>
        <dbReference type="ARBA" id="ARBA00022989"/>
    </source>
</evidence>
<dbReference type="InterPro" id="IPR049326">
    <property type="entry name" value="Rhodopsin_dom_fungi"/>
</dbReference>
<comment type="similarity">
    <text evidence="5">Belongs to the SAT4 family.</text>
</comment>
<dbReference type="Proteomes" id="UP000008984">
    <property type="component" value="Unassembled WGS sequence"/>
</dbReference>
<feature type="signal peptide" evidence="7">
    <location>
        <begin position="1"/>
        <end position="24"/>
    </location>
</feature>
<reference evidence="9 10" key="1">
    <citation type="journal article" date="2008" name="Nat. Biotechnol.">
        <title>Genome sequencing and analysis of the biomass-degrading fungus Trichoderma reesei (syn. Hypocrea jecorina).</title>
        <authorList>
            <person name="Martinez D."/>
            <person name="Berka R.M."/>
            <person name="Henrissat B."/>
            <person name="Saloheimo M."/>
            <person name="Arvas M."/>
            <person name="Baker S.E."/>
            <person name="Chapman J."/>
            <person name="Chertkov O."/>
            <person name="Coutinho P.M."/>
            <person name="Cullen D."/>
            <person name="Danchin E.G."/>
            <person name="Grigoriev I.V."/>
            <person name="Harris P."/>
            <person name="Jackson M."/>
            <person name="Kubicek C.P."/>
            <person name="Han C.S."/>
            <person name="Ho I."/>
            <person name="Larrondo L.F."/>
            <person name="de Leon A.L."/>
            <person name="Magnuson J.K."/>
            <person name="Merino S."/>
            <person name="Misra M."/>
            <person name="Nelson B."/>
            <person name="Putnam N."/>
            <person name="Robbertse B."/>
            <person name="Salamov A.A."/>
            <person name="Schmoll M."/>
            <person name="Terry A."/>
            <person name="Thayer N."/>
            <person name="Westerholm-Parvinen A."/>
            <person name="Schoch C.L."/>
            <person name="Yao J."/>
            <person name="Barabote R."/>
            <person name="Nelson M.A."/>
            <person name="Detter C."/>
            <person name="Bruce D."/>
            <person name="Kuske C.R."/>
            <person name="Xie G."/>
            <person name="Richardson P."/>
            <person name="Rokhsar D.S."/>
            <person name="Lucas S.M."/>
            <person name="Rubin E.M."/>
            <person name="Dunn-Coleman N."/>
            <person name="Ward M."/>
            <person name="Brettin T.S."/>
        </authorList>
    </citation>
    <scope>NUCLEOTIDE SEQUENCE [LARGE SCALE GENOMIC DNA]</scope>
    <source>
        <strain evidence="9 10">QM6a</strain>
    </source>
</reference>
<name>G0RGA1_HYPJQ</name>
<evidence type="ECO:0000259" key="8">
    <source>
        <dbReference type="Pfam" id="PF20684"/>
    </source>
</evidence>
<feature type="domain" description="Rhodopsin" evidence="8">
    <location>
        <begin position="48"/>
        <end position="248"/>
    </location>
</feature>
<accession>G0RGA1</accession>
<keyword evidence="3 6" id="KW-1133">Transmembrane helix</keyword>
<feature type="transmembrane region" description="Helical" evidence="6">
    <location>
        <begin position="106"/>
        <end position="128"/>
    </location>
</feature>
<dbReference type="eggNOG" id="ENOG502SNA9">
    <property type="taxonomic scope" value="Eukaryota"/>
</dbReference>
<feature type="transmembrane region" description="Helical" evidence="6">
    <location>
        <begin position="196"/>
        <end position="216"/>
    </location>
</feature>